<dbReference type="PANTHER" id="PTHR11040:SF211">
    <property type="entry name" value="ZINC TRANSPORTER ZIP11"/>
    <property type="match status" value="1"/>
</dbReference>
<feature type="transmembrane region" description="Helical" evidence="8">
    <location>
        <begin position="39"/>
        <end position="59"/>
    </location>
</feature>
<dbReference type="RefSeq" id="WP_142455025.1">
    <property type="nucleotide sequence ID" value="NZ_FXTP01000011.1"/>
</dbReference>
<feature type="transmembrane region" description="Helical" evidence="8">
    <location>
        <begin position="214"/>
        <end position="235"/>
    </location>
</feature>
<sequence length="236" mass="25076">MSQIISILLFSWLAGLTAFIGGLIARYEQTVESRHKDEWIHGVMAFGGGILVAAVAFSLAPEGIKTLSTTALGITFLAGGVIFSAVDAYLSNKGGNKAQFMAMLMDFIPEALALGALFATNENAAILLALFIAAQNLPEGFNSFREILSDQIEPKTILSLLFGISLLGPVAATIGFYFLQDQHVLTASIMSFAAGGILYLVFKDIAPKATMQRHWAPSLGAVLGFLLGMIGQQMLG</sequence>
<comment type="similarity">
    <text evidence="2">Belongs to the ZIP transporter (TC 2.A.5) family.</text>
</comment>
<feature type="transmembrane region" description="Helical" evidence="8">
    <location>
        <begin position="111"/>
        <end position="137"/>
    </location>
</feature>
<keyword evidence="7 8" id="KW-0472">Membrane</keyword>
<evidence type="ECO:0000313" key="10">
    <source>
        <dbReference type="Proteomes" id="UP000317557"/>
    </source>
</evidence>
<feature type="transmembrane region" description="Helical" evidence="8">
    <location>
        <begin position="157"/>
        <end position="178"/>
    </location>
</feature>
<dbReference type="InterPro" id="IPR003689">
    <property type="entry name" value="ZIP"/>
</dbReference>
<evidence type="ECO:0000256" key="6">
    <source>
        <dbReference type="ARBA" id="ARBA00022989"/>
    </source>
</evidence>
<gene>
    <name evidence="9" type="ORF">SAMN06265219_11126</name>
</gene>
<dbReference type="EMBL" id="FXTP01000011">
    <property type="protein sequence ID" value="SMO80523.1"/>
    <property type="molecule type" value="Genomic_DNA"/>
</dbReference>
<dbReference type="OrthoDB" id="5766358at2"/>
<evidence type="ECO:0000256" key="8">
    <source>
        <dbReference type="SAM" id="Phobius"/>
    </source>
</evidence>
<keyword evidence="3" id="KW-1003">Cell membrane</keyword>
<evidence type="ECO:0000256" key="3">
    <source>
        <dbReference type="ARBA" id="ARBA00022475"/>
    </source>
</evidence>
<keyword evidence="6 8" id="KW-1133">Transmembrane helix</keyword>
<dbReference type="AlphaFoldDB" id="A0A521E9D1"/>
<evidence type="ECO:0000256" key="7">
    <source>
        <dbReference type="ARBA" id="ARBA00023136"/>
    </source>
</evidence>
<proteinExistence type="inferred from homology"/>
<evidence type="ECO:0000256" key="1">
    <source>
        <dbReference type="ARBA" id="ARBA00004651"/>
    </source>
</evidence>
<protein>
    <submittedName>
        <fullName evidence="9">Zinc transporter, ZIP family</fullName>
    </submittedName>
</protein>
<evidence type="ECO:0000313" key="9">
    <source>
        <dbReference type="EMBL" id="SMO80523.1"/>
    </source>
</evidence>
<dbReference type="Pfam" id="PF02535">
    <property type="entry name" value="Zip"/>
    <property type="match status" value="1"/>
</dbReference>
<evidence type="ECO:0000256" key="5">
    <source>
        <dbReference type="ARBA" id="ARBA00022833"/>
    </source>
</evidence>
<dbReference type="GO" id="GO:0005886">
    <property type="term" value="C:plasma membrane"/>
    <property type="evidence" value="ECO:0007669"/>
    <property type="project" value="UniProtKB-SubCell"/>
</dbReference>
<feature type="transmembrane region" description="Helical" evidence="8">
    <location>
        <begin position="184"/>
        <end position="202"/>
    </location>
</feature>
<dbReference type="Proteomes" id="UP000317557">
    <property type="component" value="Unassembled WGS sequence"/>
</dbReference>
<reference evidence="9 10" key="1">
    <citation type="submission" date="2017-05" db="EMBL/GenBank/DDBJ databases">
        <authorList>
            <person name="Varghese N."/>
            <person name="Submissions S."/>
        </authorList>
    </citation>
    <scope>NUCLEOTIDE SEQUENCE [LARGE SCALE GENOMIC DNA]</scope>
    <source>
        <strain evidence="9 10">DSM 21985</strain>
    </source>
</reference>
<dbReference type="GO" id="GO:0005385">
    <property type="term" value="F:zinc ion transmembrane transporter activity"/>
    <property type="evidence" value="ECO:0007669"/>
    <property type="project" value="TreeGrafter"/>
</dbReference>
<organism evidence="9 10">
    <name type="scientific">Gracilimonas mengyeensis</name>
    <dbReference type="NCBI Taxonomy" id="1302730"/>
    <lineage>
        <taxon>Bacteria</taxon>
        <taxon>Pseudomonadati</taxon>
        <taxon>Balneolota</taxon>
        <taxon>Balneolia</taxon>
        <taxon>Balneolales</taxon>
        <taxon>Balneolaceae</taxon>
        <taxon>Gracilimonas</taxon>
    </lineage>
</organism>
<keyword evidence="10" id="KW-1185">Reference proteome</keyword>
<comment type="subcellular location">
    <subcellularLocation>
        <location evidence="1">Cell membrane</location>
        <topology evidence="1">Multi-pass membrane protein</topology>
    </subcellularLocation>
</comment>
<keyword evidence="4 8" id="KW-0812">Transmembrane</keyword>
<keyword evidence="5" id="KW-0862">Zinc</keyword>
<evidence type="ECO:0000256" key="2">
    <source>
        <dbReference type="ARBA" id="ARBA00006939"/>
    </source>
</evidence>
<evidence type="ECO:0000256" key="4">
    <source>
        <dbReference type="ARBA" id="ARBA00022692"/>
    </source>
</evidence>
<dbReference type="PANTHER" id="PTHR11040">
    <property type="entry name" value="ZINC/IRON TRANSPORTER"/>
    <property type="match status" value="1"/>
</dbReference>
<feature type="transmembrane region" description="Helical" evidence="8">
    <location>
        <begin position="7"/>
        <end position="27"/>
    </location>
</feature>
<accession>A0A521E9D1</accession>
<name>A0A521E9D1_9BACT</name>
<feature type="transmembrane region" description="Helical" evidence="8">
    <location>
        <begin position="71"/>
        <end position="91"/>
    </location>
</feature>